<dbReference type="AlphaFoldDB" id="A0A7R9F8N6"/>
<keyword evidence="1" id="KW-0812">Transmembrane</keyword>
<feature type="transmembrane region" description="Helical" evidence="1">
    <location>
        <begin position="27"/>
        <end position="46"/>
    </location>
</feature>
<dbReference type="EMBL" id="OD569540">
    <property type="protein sequence ID" value="CAD7448067.1"/>
    <property type="molecule type" value="Genomic_DNA"/>
</dbReference>
<gene>
    <name evidence="2" type="ORF">TBIB3V08_LOCUS10360</name>
</gene>
<protein>
    <submittedName>
        <fullName evidence="2">Uncharacterized protein</fullName>
    </submittedName>
</protein>
<reference evidence="2" key="1">
    <citation type="submission" date="2020-11" db="EMBL/GenBank/DDBJ databases">
        <authorList>
            <person name="Tran Van P."/>
        </authorList>
    </citation>
    <scope>NUCLEOTIDE SEQUENCE</scope>
</reference>
<evidence type="ECO:0000256" key="1">
    <source>
        <dbReference type="SAM" id="Phobius"/>
    </source>
</evidence>
<keyword evidence="1" id="KW-1133">Transmembrane helix</keyword>
<sequence length="138" mass="15573">MPPKRKAKIRAGQRLSGPLGSVTDKRYAYAIMGLATILGTIASSFLPETMNQRLPETLADAAVFGKDQKYWSLYQESNIPFDEADFDQQVSNRQSLFREREREREIAAYTTENEASASLVCLFGPALDLPHLKEQQEM</sequence>
<evidence type="ECO:0000313" key="2">
    <source>
        <dbReference type="EMBL" id="CAD7448067.1"/>
    </source>
</evidence>
<organism evidence="2">
    <name type="scientific">Timema bartmani</name>
    <dbReference type="NCBI Taxonomy" id="61472"/>
    <lineage>
        <taxon>Eukaryota</taxon>
        <taxon>Metazoa</taxon>
        <taxon>Ecdysozoa</taxon>
        <taxon>Arthropoda</taxon>
        <taxon>Hexapoda</taxon>
        <taxon>Insecta</taxon>
        <taxon>Pterygota</taxon>
        <taxon>Neoptera</taxon>
        <taxon>Polyneoptera</taxon>
        <taxon>Phasmatodea</taxon>
        <taxon>Timematodea</taxon>
        <taxon>Timematoidea</taxon>
        <taxon>Timematidae</taxon>
        <taxon>Timema</taxon>
    </lineage>
</organism>
<accession>A0A7R9F8N6</accession>
<keyword evidence="1" id="KW-0472">Membrane</keyword>
<name>A0A7R9F8N6_9NEOP</name>
<proteinExistence type="predicted"/>